<protein>
    <recommendedName>
        <fullName evidence="1">Dynein heavy chain region D6 P-loop domain-containing protein</fullName>
    </recommendedName>
</protein>
<evidence type="ECO:0000313" key="2">
    <source>
        <dbReference type="EMBL" id="CAF4378936.1"/>
    </source>
</evidence>
<dbReference type="GO" id="GO:0030286">
    <property type="term" value="C:dynein complex"/>
    <property type="evidence" value="ECO:0007669"/>
    <property type="project" value="InterPro"/>
</dbReference>
<organism evidence="2 3">
    <name type="scientific">Adineta steineri</name>
    <dbReference type="NCBI Taxonomy" id="433720"/>
    <lineage>
        <taxon>Eukaryota</taxon>
        <taxon>Metazoa</taxon>
        <taxon>Spiralia</taxon>
        <taxon>Gnathifera</taxon>
        <taxon>Rotifera</taxon>
        <taxon>Eurotatoria</taxon>
        <taxon>Bdelloidea</taxon>
        <taxon>Adinetida</taxon>
        <taxon>Adinetidae</taxon>
        <taxon>Adineta</taxon>
    </lineage>
</organism>
<gene>
    <name evidence="2" type="ORF">OXD698_LOCUS50261</name>
</gene>
<dbReference type="Proteomes" id="UP000663844">
    <property type="component" value="Unassembled WGS sequence"/>
</dbReference>
<dbReference type="PANTHER" id="PTHR22878:SF70">
    <property type="entry name" value="DYNEIN HEAVY CHAIN 2, AXONEMAL"/>
    <property type="match status" value="1"/>
</dbReference>
<dbReference type="EMBL" id="CAJOAZ010023823">
    <property type="protein sequence ID" value="CAF4378936.1"/>
    <property type="molecule type" value="Genomic_DNA"/>
</dbReference>
<comment type="caution">
    <text evidence="2">The sequence shown here is derived from an EMBL/GenBank/DDBJ whole genome shotgun (WGS) entry which is preliminary data.</text>
</comment>
<dbReference type="GO" id="GO:0051959">
    <property type="term" value="F:dynein light intermediate chain binding"/>
    <property type="evidence" value="ECO:0007669"/>
    <property type="project" value="InterPro"/>
</dbReference>
<feature type="domain" description="Dynein heavy chain region D6 P-loop" evidence="1">
    <location>
        <begin position="103"/>
        <end position="156"/>
    </location>
</feature>
<evidence type="ECO:0000259" key="1">
    <source>
        <dbReference type="Pfam" id="PF03028"/>
    </source>
</evidence>
<dbReference type="GO" id="GO:0007018">
    <property type="term" value="P:microtubule-based movement"/>
    <property type="evidence" value="ECO:0007669"/>
    <property type="project" value="InterPro"/>
</dbReference>
<dbReference type="InterPro" id="IPR026983">
    <property type="entry name" value="DHC"/>
</dbReference>
<proteinExistence type="predicted"/>
<dbReference type="Pfam" id="PF03028">
    <property type="entry name" value="Dynein_heavy"/>
    <property type="match status" value="1"/>
</dbReference>
<dbReference type="GO" id="GO:0045505">
    <property type="term" value="F:dynein intermediate chain binding"/>
    <property type="evidence" value="ECO:0007669"/>
    <property type="project" value="InterPro"/>
</dbReference>
<accession>A0A820MQ87</accession>
<sequence length="157" mass="18381">NYRWDQMGELIRMPDYRFLRDLFDQFPKDWKEWYISEEAENASLPGTIDSLITEFGRMLIIRCLRPDRITHCVLNFVIHNIGSKFVEPPILQLNTIFEDSNKYFPIIFILSPGVDPAPQLQQFAEDKMMAQSKYHTLSLGQGQTQTARKLIEIGIKK</sequence>
<name>A0A820MQ87_9BILA</name>
<evidence type="ECO:0000313" key="3">
    <source>
        <dbReference type="Proteomes" id="UP000663844"/>
    </source>
</evidence>
<feature type="non-terminal residue" evidence="2">
    <location>
        <position position="157"/>
    </location>
</feature>
<dbReference type="PANTHER" id="PTHR22878">
    <property type="entry name" value="DYNEIN HEAVY CHAIN 6, AXONEMAL-LIKE-RELATED"/>
    <property type="match status" value="1"/>
</dbReference>
<reference evidence="2" key="1">
    <citation type="submission" date="2021-02" db="EMBL/GenBank/DDBJ databases">
        <authorList>
            <person name="Nowell W R."/>
        </authorList>
    </citation>
    <scope>NUCLEOTIDE SEQUENCE</scope>
</reference>
<dbReference type="Gene3D" id="3.40.50.300">
    <property type="entry name" value="P-loop containing nucleotide triphosphate hydrolases"/>
    <property type="match status" value="1"/>
</dbReference>
<dbReference type="InterPro" id="IPR027417">
    <property type="entry name" value="P-loop_NTPase"/>
</dbReference>
<dbReference type="GO" id="GO:0008569">
    <property type="term" value="F:minus-end-directed microtubule motor activity"/>
    <property type="evidence" value="ECO:0007669"/>
    <property type="project" value="InterPro"/>
</dbReference>
<dbReference type="AlphaFoldDB" id="A0A820MQ87"/>
<dbReference type="InterPro" id="IPR004273">
    <property type="entry name" value="Dynein_heavy_D6_P-loop"/>
</dbReference>
<feature type="non-terminal residue" evidence="2">
    <location>
        <position position="1"/>
    </location>
</feature>